<dbReference type="VEuPathDB" id="FungiDB:EMCG_06232"/>
<dbReference type="AlphaFoldDB" id="A0A2B7ZT62"/>
<dbReference type="Proteomes" id="UP000226031">
    <property type="component" value="Unassembled WGS sequence"/>
</dbReference>
<gene>
    <name evidence="2" type="ORF">GX50_00618</name>
</gene>
<feature type="region of interest" description="Disordered" evidence="1">
    <location>
        <begin position="1"/>
        <end position="64"/>
    </location>
</feature>
<accession>A0A2B7ZT62</accession>
<comment type="caution">
    <text evidence="2">The sequence shown here is derived from an EMBL/GenBank/DDBJ whole genome shotgun (WGS) entry which is preliminary data.</text>
</comment>
<proteinExistence type="predicted"/>
<organism evidence="2 3">
    <name type="scientific">[Emmonsia] crescens</name>
    <dbReference type="NCBI Taxonomy" id="73230"/>
    <lineage>
        <taxon>Eukaryota</taxon>
        <taxon>Fungi</taxon>
        <taxon>Dikarya</taxon>
        <taxon>Ascomycota</taxon>
        <taxon>Pezizomycotina</taxon>
        <taxon>Eurotiomycetes</taxon>
        <taxon>Eurotiomycetidae</taxon>
        <taxon>Onygenales</taxon>
        <taxon>Ajellomycetaceae</taxon>
        <taxon>Emergomyces</taxon>
    </lineage>
</organism>
<evidence type="ECO:0000256" key="1">
    <source>
        <dbReference type="SAM" id="MobiDB-lite"/>
    </source>
</evidence>
<reference evidence="2 3" key="1">
    <citation type="submission" date="2017-10" db="EMBL/GenBank/DDBJ databases">
        <title>Comparative genomics in systemic dimorphic fungi from Ajellomycetaceae.</title>
        <authorList>
            <person name="Munoz J.F."/>
            <person name="Mcewen J.G."/>
            <person name="Clay O.K."/>
            <person name="Cuomo C.A."/>
        </authorList>
    </citation>
    <scope>NUCLEOTIDE SEQUENCE [LARGE SCALE GENOMIC DNA]</scope>
    <source>
        <strain evidence="2 3">UAMH4076</strain>
    </source>
</reference>
<sequence length="111" mass="11980">MSQTYHHHQHILSPKPKSTLVNGSNGPNGIMSTTTTSSNNNAINNTTVTNGTSGTNGINNKPLSTSTFTQEIARAMQASSSQQPKYASYPYVEDRFEHPPPPPPSPVGWSR</sequence>
<evidence type="ECO:0000313" key="3">
    <source>
        <dbReference type="Proteomes" id="UP000226031"/>
    </source>
</evidence>
<feature type="compositionally biased region" description="Pro residues" evidence="1">
    <location>
        <begin position="99"/>
        <end position="111"/>
    </location>
</feature>
<protein>
    <submittedName>
        <fullName evidence="2">Uncharacterized protein</fullName>
    </submittedName>
</protein>
<dbReference type="EMBL" id="PDND01000006">
    <property type="protein sequence ID" value="PGH36581.1"/>
    <property type="molecule type" value="Genomic_DNA"/>
</dbReference>
<feature type="compositionally biased region" description="Basic residues" evidence="1">
    <location>
        <begin position="1"/>
        <end position="10"/>
    </location>
</feature>
<feature type="region of interest" description="Disordered" evidence="1">
    <location>
        <begin position="76"/>
        <end position="111"/>
    </location>
</feature>
<evidence type="ECO:0000313" key="2">
    <source>
        <dbReference type="EMBL" id="PGH36581.1"/>
    </source>
</evidence>
<feature type="compositionally biased region" description="Low complexity" evidence="1">
    <location>
        <begin position="32"/>
        <end position="60"/>
    </location>
</feature>
<name>A0A2B7ZT62_9EURO</name>
<feature type="compositionally biased region" description="Polar residues" evidence="1">
    <location>
        <begin position="19"/>
        <end position="31"/>
    </location>
</feature>
<keyword evidence="3" id="KW-1185">Reference proteome</keyword>